<dbReference type="AlphaFoldDB" id="A0A371HWX3"/>
<keyword evidence="1" id="KW-0812">Transmembrane</keyword>
<accession>A0A371HWX3</accession>
<feature type="transmembrane region" description="Helical" evidence="1">
    <location>
        <begin position="64"/>
        <end position="83"/>
    </location>
</feature>
<proteinExistence type="predicted"/>
<sequence>MTRSEVVSLLEGGKWARKPYARQFTMVRCGKKEQSVPCCEGEGRPLRVYVRDNFTGFGASPQCAAIQAVCLALIVIPSALVFLSHYTTWGFKSCFVKIKAEDSHFCVDPRPLPLYWKEPLKFKGLLRSQLSLEASVDLQLLDALPRGMNCKEIVAWASANNATYPLKSEFCV</sequence>
<dbReference type="OrthoDB" id="1436751at2759"/>
<feature type="non-terminal residue" evidence="2">
    <location>
        <position position="1"/>
    </location>
</feature>
<evidence type="ECO:0000313" key="2">
    <source>
        <dbReference type="EMBL" id="RDY07282.1"/>
    </source>
</evidence>
<dbReference type="EMBL" id="QJKJ01001504">
    <property type="protein sequence ID" value="RDY07282.1"/>
    <property type="molecule type" value="Genomic_DNA"/>
</dbReference>
<gene>
    <name evidence="2" type="ORF">CR513_08624</name>
</gene>
<name>A0A371HWX3_MUCPR</name>
<reference evidence="2" key="1">
    <citation type="submission" date="2018-05" db="EMBL/GenBank/DDBJ databases">
        <title>Draft genome of Mucuna pruriens seed.</title>
        <authorList>
            <person name="Nnadi N.E."/>
            <person name="Vos R."/>
            <person name="Hasami M.H."/>
            <person name="Devisetty U.K."/>
            <person name="Aguiy J.C."/>
        </authorList>
    </citation>
    <scope>NUCLEOTIDE SEQUENCE [LARGE SCALE GENOMIC DNA]</scope>
    <source>
        <strain evidence="2">JCA_2017</strain>
    </source>
</reference>
<comment type="caution">
    <text evidence="2">The sequence shown here is derived from an EMBL/GenBank/DDBJ whole genome shotgun (WGS) entry which is preliminary data.</text>
</comment>
<evidence type="ECO:0000313" key="3">
    <source>
        <dbReference type="Proteomes" id="UP000257109"/>
    </source>
</evidence>
<keyword evidence="1" id="KW-0472">Membrane</keyword>
<evidence type="ECO:0000256" key="1">
    <source>
        <dbReference type="SAM" id="Phobius"/>
    </source>
</evidence>
<dbReference type="Proteomes" id="UP000257109">
    <property type="component" value="Unassembled WGS sequence"/>
</dbReference>
<protein>
    <submittedName>
        <fullName evidence="2">Uncharacterized protein</fullName>
    </submittedName>
</protein>
<organism evidence="2 3">
    <name type="scientific">Mucuna pruriens</name>
    <name type="common">Velvet bean</name>
    <name type="synonym">Dolichos pruriens</name>
    <dbReference type="NCBI Taxonomy" id="157652"/>
    <lineage>
        <taxon>Eukaryota</taxon>
        <taxon>Viridiplantae</taxon>
        <taxon>Streptophyta</taxon>
        <taxon>Embryophyta</taxon>
        <taxon>Tracheophyta</taxon>
        <taxon>Spermatophyta</taxon>
        <taxon>Magnoliopsida</taxon>
        <taxon>eudicotyledons</taxon>
        <taxon>Gunneridae</taxon>
        <taxon>Pentapetalae</taxon>
        <taxon>rosids</taxon>
        <taxon>fabids</taxon>
        <taxon>Fabales</taxon>
        <taxon>Fabaceae</taxon>
        <taxon>Papilionoideae</taxon>
        <taxon>50 kb inversion clade</taxon>
        <taxon>NPAAA clade</taxon>
        <taxon>indigoferoid/millettioid clade</taxon>
        <taxon>Phaseoleae</taxon>
        <taxon>Mucuna</taxon>
    </lineage>
</organism>
<keyword evidence="1" id="KW-1133">Transmembrane helix</keyword>
<keyword evidence="3" id="KW-1185">Reference proteome</keyword>